<accession>A0A2N3WNL6</accession>
<evidence type="ECO:0000313" key="5">
    <source>
        <dbReference type="Proteomes" id="UP000550260"/>
    </source>
</evidence>
<dbReference type="GO" id="GO:0008933">
    <property type="term" value="F:peptidoglycan lytic transglycosylase activity"/>
    <property type="evidence" value="ECO:0007669"/>
    <property type="project" value="TreeGrafter"/>
</dbReference>
<reference evidence="3 4" key="1">
    <citation type="submission" date="2017-12" db="EMBL/GenBank/DDBJ databases">
        <title>Sequencing the genomes of 1000 Actinobacteria strains.</title>
        <authorList>
            <person name="Klenk H.-P."/>
        </authorList>
    </citation>
    <scope>NUCLEOTIDE SEQUENCE [LARGE SCALE GENOMIC DNA]</scope>
    <source>
        <strain evidence="3 4">DSM 45165</strain>
    </source>
</reference>
<feature type="compositionally biased region" description="Basic and acidic residues" evidence="1">
    <location>
        <begin position="366"/>
        <end position="389"/>
    </location>
</feature>
<gene>
    <name evidence="3" type="ORF">ATK30_6373</name>
    <name evidence="2" type="ORF">H5411_04550</name>
</gene>
<reference evidence="2 5" key="2">
    <citation type="submission" date="2020-08" db="EMBL/GenBank/DDBJ databases">
        <title>Amycolatopsis echigonensis JCM 21831.</title>
        <authorList>
            <person name="Tedsree N."/>
            <person name="Kuncharoen N."/>
            <person name="Likhitwitayawuid K."/>
            <person name="Tanasupawat S."/>
        </authorList>
    </citation>
    <scope>NUCLEOTIDE SEQUENCE [LARGE SCALE GENOMIC DNA]</scope>
    <source>
        <strain evidence="2 5">JCM 21831</strain>
    </source>
</reference>
<dbReference type="PANTHER" id="PTHR30163:SF8">
    <property type="entry name" value="LYTIC MUREIN TRANSGLYCOSYLASE"/>
    <property type="match status" value="1"/>
</dbReference>
<proteinExistence type="predicted"/>
<comment type="caution">
    <text evidence="3">The sequence shown here is derived from an EMBL/GenBank/DDBJ whole genome shotgun (WGS) entry which is preliminary data.</text>
</comment>
<feature type="region of interest" description="Disordered" evidence="1">
    <location>
        <begin position="270"/>
        <end position="421"/>
    </location>
</feature>
<dbReference type="Proteomes" id="UP000550260">
    <property type="component" value="Unassembled WGS sequence"/>
</dbReference>
<feature type="region of interest" description="Disordered" evidence="1">
    <location>
        <begin position="35"/>
        <end position="92"/>
    </location>
</feature>
<dbReference type="CDD" id="cd13399">
    <property type="entry name" value="Slt35-like"/>
    <property type="match status" value="1"/>
</dbReference>
<keyword evidence="4" id="KW-1185">Reference proteome</keyword>
<dbReference type="GO" id="GO:0009253">
    <property type="term" value="P:peptidoglycan catabolic process"/>
    <property type="evidence" value="ECO:0007669"/>
    <property type="project" value="TreeGrafter"/>
</dbReference>
<dbReference type="Proteomes" id="UP000233750">
    <property type="component" value="Unassembled WGS sequence"/>
</dbReference>
<dbReference type="InterPro" id="IPR023346">
    <property type="entry name" value="Lysozyme-like_dom_sf"/>
</dbReference>
<dbReference type="PANTHER" id="PTHR30163">
    <property type="entry name" value="MEMBRANE-BOUND LYTIC MUREIN TRANSGLYCOSYLASE B"/>
    <property type="match status" value="1"/>
</dbReference>
<dbReference type="OrthoDB" id="9796191at2"/>
<dbReference type="InterPro" id="IPR043426">
    <property type="entry name" value="MltB-like"/>
</dbReference>
<evidence type="ECO:0000313" key="3">
    <source>
        <dbReference type="EMBL" id="PKV95452.1"/>
    </source>
</evidence>
<dbReference type="Gene3D" id="1.10.530.10">
    <property type="match status" value="1"/>
</dbReference>
<accession>A0A8E2AZ23</accession>
<evidence type="ECO:0000313" key="4">
    <source>
        <dbReference type="Proteomes" id="UP000233750"/>
    </source>
</evidence>
<sequence>MWPDGKRGTRSARGRTAAALAGGVLAILPGVAASGPSSPVALTRPGAQQLPAPAGPRAEVPPMSVDGRLPQLPEIPEPPEPRADSGSAGASGPLGIPASMLKAYRNAAALMGKQQPGCRVDWALLASVGRIESNHARGGYVDEKGNTLERILGPALNGTGGFAAIRSSDGGVFTGDPVWDHAVGAMQFITGTWRQYASDGNGDGVSDPNNVYDETLAAGRYLCSGGLDLSSDGGQRVAVRRYNNSQSYVDTVMAWAVRYRGGAAELPDADAPIGVPPGKPAESTPSAVPVPQAPAAPTSAAPDSTGPANSNSPSSGAPASGELPATSTKPEPTTPPASTTGTPPTSASTTPPRCETPSPDEVPSTLDEKASRSPESSTRESRRSGEKSPGDGVGGECGPSTETSAASSASSPASGSGHEPR</sequence>
<feature type="compositionally biased region" description="Low complexity" evidence="1">
    <location>
        <begin position="398"/>
        <end position="421"/>
    </location>
</feature>
<feature type="compositionally biased region" description="Low complexity" evidence="1">
    <location>
        <begin position="44"/>
        <end position="58"/>
    </location>
</feature>
<dbReference type="SUPFAM" id="SSF53955">
    <property type="entry name" value="Lysozyme-like"/>
    <property type="match status" value="1"/>
</dbReference>
<dbReference type="EMBL" id="JACJHR010000004">
    <property type="protein sequence ID" value="MBB2498406.1"/>
    <property type="molecule type" value="Genomic_DNA"/>
</dbReference>
<dbReference type="EMBL" id="PJMY01000003">
    <property type="protein sequence ID" value="PKV95452.1"/>
    <property type="molecule type" value="Genomic_DNA"/>
</dbReference>
<organism evidence="3 4">
    <name type="scientific">Amycolatopsis echigonensis</name>
    <dbReference type="NCBI Taxonomy" id="2576905"/>
    <lineage>
        <taxon>Bacteria</taxon>
        <taxon>Bacillati</taxon>
        <taxon>Actinomycetota</taxon>
        <taxon>Actinomycetes</taxon>
        <taxon>Pseudonocardiales</taxon>
        <taxon>Pseudonocardiaceae</taxon>
        <taxon>Amycolatopsis</taxon>
    </lineage>
</organism>
<protein>
    <submittedName>
        <fullName evidence="2 3">Lytic murein transglycosylase</fullName>
    </submittedName>
</protein>
<feature type="compositionally biased region" description="Low complexity" evidence="1">
    <location>
        <begin position="283"/>
        <end position="352"/>
    </location>
</feature>
<evidence type="ECO:0000313" key="2">
    <source>
        <dbReference type="EMBL" id="MBB2498406.1"/>
    </source>
</evidence>
<name>A0A2N3WNL6_9PSEU</name>
<dbReference type="AlphaFoldDB" id="A0A2N3WNL6"/>
<evidence type="ECO:0000256" key="1">
    <source>
        <dbReference type="SAM" id="MobiDB-lite"/>
    </source>
</evidence>